<dbReference type="InterPro" id="IPR001005">
    <property type="entry name" value="SANT/Myb"/>
</dbReference>
<dbReference type="AlphaFoldDB" id="A0AAV1UDW8"/>
<accession>A0AAV1UDW8</accession>
<protein>
    <recommendedName>
        <fullName evidence="1">Myb-like domain-containing protein</fullName>
    </recommendedName>
</protein>
<comment type="caution">
    <text evidence="2">The sequence shown here is derived from an EMBL/GenBank/DDBJ whole genome shotgun (WGS) entry which is preliminary data.</text>
</comment>
<dbReference type="Proteomes" id="UP001162060">
    <property type="component" value="Unassembled WGS sequence"/>
</dbReference>
<dbReference type="PROSITE" id="PS50090">
    <property type="entry name" value="MYB_LIKE"/>
    <property type="match status" value="1"/>
</dbReference>
<sequence>MGRGKKWRRDEDVELAAAYTAVASAGVKEGPSFWDAVRSRIESARSVRALRNRWVLMVQEVKAFVECLDRLEAEGASVQDVALERAMSDFRARKGRDFEFLSCWEIVRKSVEVRRGGDEEVHDDVGETRCVLYAAAAEDANPVEAAAVVSEFVPPSRAVIECEAPVLAVAGAVKKESPGVMKALGSGLSTKGGASAAGLEVATTDDNLTVVQQQLVSEMRRKNDLQEDELALKLFSEGHESDESQQFFKLLKRKKLLLLEKEVDELERGQQRQRQRTEYPTGEI</sequence>
<name>A0AAV1UDW8_9STRA</name>
<proteinExistence type="predicted"/>
<dbReference type="EMBL" id="CAKLBY020000175">
    <property type="protein sequence ID" value="CAK7931468.1"/>
    <property type="molecule type" value="Genomic_DNA"/>
</dbReference>
<evidence type="ECO:0000313" key="3">
    <source>
        <dbReference type="Proteomes" id="UP001162060"/>
    </source>
</evidence>
<gene>
    <name evidence="2" type="ORF">PM001_LOCUS16618</name>
</gene>
<organism evidence="2 3">
    <name type="scientific">Peronospora matthiolae</name>
    <dbReference type="NCBI Taxonomy" id="2874970"/>
    <lineage>
        <taxon>Eukaryota</taxon>
        <taxon>Sar</taxon>
        <taxon>Stramenopiles</taxon>
        <taxon>Oomycota</taxon>
        <taxon>Peronosporomycetes</taxon>
        <taxon>Peronosporales</taxon>
        <taxon>Peronosporaceae</taxon>
        <taxon>Peronospora</taxon>
    </lineage>
</organism>
<feature type="domain" description="Myb-like" evidence="1">
    <location>
        <begin position="6"/>
        <end position="58"/>
    </location>
</feature>
<evidence type="ECO:0000259" key="1">
    <source>
        <dbReference type="PROSITE" id="PS50090"/>
    </source>
</evidence>
<reference evidence="2" key="1">
    <citation type="submission" date="2024-01" db="EMBL/GenBank/DDBJ databases">
        <authorList>
            <person name="Webb A."/>
        </authorList>
    </citation>
    <scope>NUCLEOTIDE SEQUENCE</scope>
    <source>
        <strain evidence="2">Pm1</strain>
    </source>
</reference>
<evidence type="ECO:0000313" key="2">
    <source>
        <dbReference type="EMBL" id="CAK7931468.1"/>
    </source>
</evidence>